<comment type="caution">
    <text evidence="2">The sequence shown here is derived from an EMBL/GenBank/DDBJ whole genome shotgun (WGS) entry which is preliminary data.</text>
</comment>
<dbReference type="STRING" id="980561.A1359_00525"/>
<feature type="compositionally biased region" description="Basic and acidic residues" evidence="1">
    <location>
        <begin position="43"/>
        <end position="63"/>
    </location>
</feature>
<proteinExistence type="predicted"/>
<name>A0A177NE13_9GAMM</name>
<dbReference type="EMBL" id="LUUI01000102">
    <property type="protein sequence ID" value="OAI15409.1"/>
    <property type="molecule type" value="Genomic_DNA"/>
</dbReference>
<protein>
    <submittedName>
        <fullName evidence="2">Uncharacterized protein</fullName>
    </submittedName>
</protein>
<dbReference type="RefSeq" id="WP_066982251.1">
    <property type="nucleotide sequence ID" value="NZ_LUUI01000102.1"/>
</dbReference>
<sequence>MNSKSNYRRNHARRHKERRSNPFEFNSPEWIAMMMEQFVLWPKQDRRNSDRRSSDRRAQERRTFSRNAYSSRHIRHPQPALTVDILDEDEKKMIMDLFHDE</sequence>
<dbReference type="Proteomes" id="UP000078476">
    <property type="component" value="Unassembled WGS sequence"/>
</dbReference>
<feature type="region of interest" description="Disordered" evidence="1">
    <location>
        <begin position="1"/>
        <end position="23"/>
    </location>
</feature>
<feature type="region of interest" description="Disordered" evidence="1">
    <location>
        <begin position="42"/>
        <end position="76"/>
    </location>
</feature>
<dbReference type="OrthoDB" id="5574101at2"/>
<feature type="compositionally biased region" description="Basic residues" evidence="1">
    <location>
        <begin position="1"/>
        <end position="18"/>
    </location>
</feature>
<accession>A0A177NE13</accession>
<organism evidence="2 3">
    <name type="scientific">Methylomonas lenta</name>
    <dbReference type="NCBI Taxonomy" id="980561"/>
    <lineage>
        <taxon>Bacteria</taxon>
        <taxon>Pseudomonadati</taxon>
        <taxon>Pseudomonadota</taxon>
        <taxon>Gammaproteobacteria</taxon>
        <taxon>Methylococcales</taxon>
        <taxon>Methylococcaceae</taxon>
        <taxon>Methylomonas</taxon>
    </lineage>
</organism>
<dbReference type="AlphaFoldDB" id="A0A177NE13"/>
<evidence type="ECO:0000313" key="3">
    <source>
        <dbReference type="Proteomes" id="UP000078476"/>
    </source>
</evidence>
<keyword evidence="3" id="KW-1185">Reference proteome</keyword>
<evidence type="ECO:0000313" key="2">
    <source>
        <dbReference type="EMBL" id="OAI15409.1"/>
    </source>
</evidence>
<evidence type="ECO:0000256" key="1">
    <source>
        <dbReference type="SAM" id="MobiDB-lite"/>
    </source>
</evidence>
<gene>
    <name evidence="2" type="ORF">A1359_00525</name>
</gene>
<reference evidence="2 3" key="1">
    <citation type="submission" date="2016-03" db="EMBL/GenBank/DDBJ databases">
        <authorList>
            <person name="Ploux O."/>
        </authorList>
    </citation>
    <scope>NUCLEOTIDE SEQUENCE [LARGE SCALE GENOMIC DNA]</scope>
    <source>
        <strain evidence="2 3">R-45370</strain>
    </source>
</reference>